<evidence type="ECO:0000313" key="2">
    <source>
        <dbReference type="Proteomes" id="UP000789920"/>
    </source>
</evidence>
<reference evidence="1" key="1">
    <citation type="submission" date="2021-06" db="EMBL/GenBank/DDBJ databases">
        <authorList>
            <person name="Kallberg Y."/>
            <person name="Tangrot J."/>
            <person name="Rosling A."/>
        </authorList>
    </citation>
    <scope>NUCLEOTIDE SEQUENCE</scope>
    <source>
        <strain evidence="1">MA461A</strain>
    </source>
</reference>
<accession>A0ACA9S608</accession>
<keyword evidence="2" id="KW-1185">Reference proteome</keyword>
<feature type="non-terminal residue" evidence="1">
    <location>
        <position position="160"/>
    </location>
</feature>
<sequence>MSTQLSRIVKLLTEEPLDAICSASVVYLAMVDNTLGEYEDVRELADRAVKKALEGISNSDRRDRVSMILPQKSDIVGFAIPEMSRVSASPQLCVAVITITMMHYWRLASDYAHAQMENGYKSVKGLNAIMALNMEKEPAQDHEREEIERNLNFLKEKLDV</sequence>
<dbReference type="Proteomes" id="UP000789920">
    <property type="component" value="Unassembled WGS sequence"/>
</dbReference>
<evidence type="ECO:0000313" key="1">
    <source>
        <dbReference type="EMBL" id="CAG8828959.1"/>
    </source>
</evidence>
<name>A0ACA9S608_9GLOM</name>
<comment type="caution">
    <text evidence="1">The sequence shown here is derived from an EMBL/GenBank/DDBJ whole genome shotgun (WGS) entry which is preliminary data.</text>
</comment>
<gene>
    <name evidence="1" type="ORF">RPERSI_LOCUS27377</name>
</gene>
<feature type="non-terminal residue" evidence="1">
    <location>
        <position position="1"/>
    </location>
</feature>
<protein>
    <submittedName>
        <fullName evidence="1">37074_t:CDS:1</fullName>
    </submittedName>
</protein>
<proteinExistence type="predicted"/>
<dbReference type="EMBL" id="CAJVQC010096390">
    <property type="protein sequence ID" value="CAG8828959.1"/>
    <property type="molecule type" value="Genomic_DNA"/>
</dbReference>
<organism evidence="1 2">
    <name type="scientific">Racocetra persica</name>
    <dbReference type="NCBI Taxonomy" id="160502"/>
    <lineage>
        <taxon>Eukaryota</taxon>
        <taxon>Fungi</taxon>
        <taxon>Fungi incertae sedis</taxon>
        <taxon>Mucoromycota</taxon>
        <taxon>Glomeromycotina</taxon>
        <taxon>Glomeromycetes</taxon>
        <taxon>Diversisporales</taxon>
        <taxon>Gigasporaceae</taxon>
        <taxon>Racocetra</taxon>
    </lineage>
</organism>